<dbReference type="EMBL" id="BQNB010014610">
    <property type="protein sequence ID" value="GJT30259.1"/>
    <property type="molecule type" value="Genomic_DNA"/>
</dbReference>
<comment type="caution">
    <text evidence="2">The sequence shown here is derived from an EMBL/GenBank/DDBJ whole genome shotgun (WGS) entry which is preliminary data.</text>
</comment>
<proteinExistence type="predicted"/>
<keyword evidence="3" id="KW-1185">Reference proteome</keyword>
<dbReference type="Proteomes" id="UP001151760">
    <property type="component" value="Unassembled WGS sequence"/>
</dbReference>
<gene>
    <name evidence="2" type="ORF">Tco_0910534</name>
</gene>
<reference evidence="2" key="2">
    <citation type="submission" date="2022-01" db="EMBL/GenBank/DDBJ databases">
        <authorList>
            <person name="Yamashiro T."/>
            <person name="Shiraishi A."/>
            <person name="Satake H."/>
            <person name="Nakayama K."/>
        </authorList>
    </citation>
    <scope>NUCLEOTIDE SEQUENCE</scope>
</reference>
<reference evidence="2" key="1">
    <citation type="journal article" date="2022" name="Int. J. Mol. Sci.">
        <title>Draft Genome of Tanacetum Coccineum: Genomic Comparison of Closely Related Tanacetum-Family Plants.</title>
        <authorList>
            <person name="Yamashiro T."/>
            <person name="Shiraishi A."/>
            <person name="Nakayama K."/>
            <person name="Satake H."/>
        </authorList>
    </citation>
    <scope>NUCLEOTIDE SEQUENCE</scope>
</reference>
<organism evidence="2 3">
    <name type="scientific">Tanacetum coccineum</name>
    <dbReference type="NCBI Taxonomy" id="301880"/>
    <lineage>
        <taxon>Eukaryota</taxon>
        <taxon>Viridiplantae</taxon>
        <taxon>Streptophyta</taxon>
        <taxon>Embryophyta</taxon>
        <taxon>Tracheophyta</taxon>
        <taxon>Spermatophyta</taxon>
        <taxon>Magnoliopsida</taxon>
        <taxon>eudicotyledons</taxon>
        <taxon>Gunneridae</taxon>
        <taxon>Pentapetalae</taxon>
        <taxon>asterids</taxon>
        <taxon>campanulids</taxon>
        <taxon>Asterales</taxon>
        <taxon>Asteraceae</taxon>
        <taxon>Asteroideae</taxon>
        <taxon>Anthemideae</taxon>
        <taxon>Anthemidinae</taxon>
        <taxon>Tanacetum</taxon>
    </lineage>
</organism>
<evidence type="ECO:0000313" key="2">
    <source>
        <dbReference type="EMBL" id="GJT30259.1"/>
    </source>
</evidence>
<name>A0ABQ5CU39_9ASTR</name>
<protein>
    <submittedName>
        <fullName evidence="2">Uncharacterized protein</fullName>
    </submittedName>
</protein>
<evidence type="ECO:0000256" key="1">
    <source>
        <dbReference type="SAM" id="MobiDB-lite"/>
    </source>
</evidence>
<accession>A0ABQ5CU39</accession>
<sequence>MSTSTHPIIILSDSNVEDAFSSTNTPDYTPASPDYSPASPGNTSSDSSEDLSKDLLASLTISPFHDDPYIKVMQAYDANNNKSPIPPPRAPIAPTIVLPPSPVFETGESSHMTRLERHEEQIETILNHLDELPLERIECMEDKIEGLGNGRRKQMEHDDEIVLARIKIDTLEMLIEDI</sequence>
<evidence type="ECO:0000313" key="3">
    <source>
        <dbReference type="Proteomes" id="UP001151760"/>
    </source>
</evidence>
<feature type="region of interest" description="Disordered" evidence="1">
    <location>
        <begin position="1"/>
        <end position="51"/>
    </location>
</feature>